<evidence type="ECO:0000259" key="7">
    <source>
        <dbReference type="Pfam" id="PF07980"/>
    </source>
</evidence>
<name>A0A1N6DIF8_9BACT</name>
<dbReference type="AlphaFoldDB" id="A0A1N6DIF8"/>
<keyword evidence="3 6" id="KW-0732">Signal</keyword>
<dbReference type="InterPro" id="IPR012944">
    <property type="entry name" value="SusD_RagB_dom"/>
</dbReference>
<keyword evidence="4" id="KW-0472">Membrane</keyword>
<feature type="chain" id="PRO_5012161550" evidence="6">
    <location>
        <begin position="23"/>
        <end position="487"/>
    </location>
</feature>
<dbReference type="Pfam" id="PF14322">
    <property type="entry name" value="SusD-like_3"/>
    <property type="match status" value="1"/>
</dbReference>
<dbReference type="Pfam" id="PF07980">
    <property type="entry name" value="SusD_RagB"/>
    <property type="match status" value="1"/>
</dbReference>
<dbReference type="InterPro" id="IPR033985">
    <property type="entry name" value="SusD-like_N"/>
</dbReference>
<evidence type="ECO:0000256" key="3">
    <source>
        <dbReference type="ARBA" id="ARBA00022729"/>
    </source>
</evidence>
<comment type="similarity">
    <text evidence="2">Belongs to the SusD family.</text>
</comment>
<keyword evidence="5" id="KW-0998">Cell outer membrane</keyword>
<evidence type="ECO:0000256" key="1">
    <source>
        <dbReference type="ARBA" id="ARBA00004442"/>
    </source>
</evidence>
<evidence type="ECO:0000256" key="5">
    <source>
        <dbReference type="ARBA" id="ARBA00023237"/>
    </source>
</evidence>
<feature type="domain" description="RagB/SusD" evidence="7">
    <location>
        <begin position="325"/>
        <end position="487"/>
    </location>
</feature>
<evidence type="ECO:0000259" key="8">
    <source>
        <dbReference type="Pfam" id="PF14322"/>
    </source>
</evidence>
<dbReference type="CDD" id="cd08977">
    <property type="entry name" value="SusD"/>
    <property type="match status" value="1"/>
</dbReference>
<dbReference type="Gene3D" id="1.25.40.390">
    <property type="match status" value="1"/>
</dbReference>
<dbReference type="EMBL" id="FSRA01000001">
    <property type="protein sequence ID" value="SIN70507.1"/>
    <property type="molecule type" value="Genomic_DNA"/>
</dbReference>
<sequence length="487" mass="54083">MRSAFYFIIIFFTLAVTGCAKLDGVPEGTYTTGNFYKTEADAVSAVNAVYSGMTSSYLYNQFMEVIQSQGTDDCEWGFGRNTSNTDKTALDKFTFDAGTNLFYQFWSTSYQVINRANAAAESIGGMTAVGKEKKERLQAEARFVRGLMYFNLVRLFGGVPLQLIPTTSLNNLAVKRATEEEVYAQIIADFQFGADHLPPAYDAVNAGRATSGAALAMLVKTYLTRKEYTKAVEEARKVMATGRYSLWPSYQDVFLIANENKTESIFEVQFLSGSGNIPSSYAGFYRPSFDKRPGFGGNGDNPVTKNHYDAYADGDLRRDVNVIKYSYTADPKAPTTIKNPYYVAKFKDPAALNVNDGGNNYYIVRYADVLLMFAEALYLSSPGSTEALEAFNQVRRRGYGLPVNTPSVRDLAGGLSVTAFQDAVLKERRLEFAFEGQRRFDLLRTGKLKQAVNAQDPTIIVRDSDTLFPIPSQERDTNPLLEQNPGF</sequence>
<dbReference type="SUPFAM" id="SSF48452">
    <property type="entry name" value="TPR-like"/>
    <property type="match status" value="1"/>
</dbReference>
<gene>
    <name evidence="9" type="ORF">SAMN04488055_0779</name>
</gene>
<dbReference type="PROSITE" id="PS51257">
    <property type="entry name" value="PROKAR_LIPOPROTEIN"/>
    <property type="match status" value="1"/>
</dbReference>
<reference evidence="9 10" key="1">
    <citation type="submission" date="2016-11" db="EMBL/GenBank/DDBJ databases">
        <authorList>
            <person name="Jaros S."/>
            <person name="Januszkiewicz K."/>
            <person name="Wedrychowicz H."/>
        </authorList>
    </citation>
    <scope>NUCLEOTIDE SEQUENCE [LARGE SCALE GENOMIC DNA]</scope>
    <source>
        <strain evidence="9 10">DSM 24787</strain>
    </source>
</reference>
<evidence type="ECO:0000313" key="9">
    <source>
        <dbReference type="EMBL" id="SIN70507.1"/>
    </source>
</evidence>
<keyword evidence="10" id="KW-1185">Reference proteome</keyword>
<organism evidence="9 10">
    <name type="scientific">Chitinophaga niabensis</name>
    <dbReference type="NCBI Taxonomy" id="536979"/>
    <lineage>
        <taxon>Bacteria</taxon>
        <taxon>Pseudomonadati</taxon>
        <taxon>Bacteroidota</taxon>
        <taxon>Chitinophagia</taxon>
        <taxon>Chitinophagales</taxon>
        <taxon>Chitinophagaceae</taxon>
        <taxon>Chitinophaga</taxon>
    </lineage>
</organism>
<evidence type="ECO:0000313" key="10">
    <source>
        <dbReference type="Proteomes" id="UP000185003"/>
    </source>
</evidence>
<evidence type="ECO:0000256" key="6">
    <source>
        <dbReference type="SAM" id="SignalP"/>
    </source>
</evidence>
<accession>A0A1N6DIF8</accession>
<proteinExistence type="inferred from homology"/>
<feature type="domain" description="SusD-like N-terminal" evidence="8">
    <location>
        <begin position="39"/>
        <end position="223"/>
    </location>
</feature>
<dbReference type="OrthoDB" id="993981at2"/>
<dbReference type="GO" id="GO:0009279">
    <property type="term" value="C:cell outer membrane"/>
    <property type="evidence" value="ECO:0007669"/>
    <property type="project" value="UniProtKB-SubCell"/>
</dbReference>
<evidence type="ECO:0000256" key="4">
    <source>
        <dbReference type="ARBA" id="ARBA00023136"/>
    </source>
</evidence>
<dbReference type="InterPro" id="IPR011990">
    <property type="entry name" value="TPR-like_helical_dom_sf"/>
</dbReference>
<dbReference type="RefSeq" id="WP_074237992.1">
    <property type="nucleotide sequence ID" value="NZ_FSRA01000001.1"/>
</dbReference>
<dbReference type="STRING" id="536979.SAMN04488055_0779"/>
<feature type="signal peptide" evidence="6">
    <location>
        <begin position="1"/>
        <end position="22"/>
    </location>
</feature>
<dbReference type="Proteomes" id="UP000185003">
    <property type="component" value="Unassembled WGS sequence"/>
</dbReference>
<comment type="subcellular location">
    <subcellularLocation>
        <location evidence="1">Cell outer membrane</location>
    </subcellularLocation>
</comment>
<evidence type="ECO:0000256" key="2">
    <source>
        <dbReference type="ARBA" id="ARBA00006275"/>
    </source>
</evidence>
<protein>
    <submittedName>
        <fullName evidence="9">Starch-binding associating with outer membrane</fullName>
    </submittedName>
</protein>